<reference evidence="1 2" key="1">
    <citation type="journal article" date="2015" name="Nature">
        <title>rRNA introns, odd ribosomes, and small enigmatic genomes across a large radiation of phyla.</title>
        <authorList>
            <person name="Brown C.T."/>
            <person name="Hug L.A."/>
            <person name="Thomas B.C."/>
            <person name="Sharon I."/>
            <person name="Castelle C.J."/>
            <person name="Singh A."/>
            <person name="Wilkins M.J."/>
            <person name="Williams K.H."/>
            <person name="Banfield J.F."/>
        </authorList>
    </citation>
    <scope>NUCLEOTIDE SEQUENCE [LARGE SCALE GENOMIC DNA]</scope>
</reference>
<proteinExistence type="predicted"/>
<evidence type="ECO:0000313" key="2">
    <source>
        <dbReference type="Proteomes" id="UP000034706"/>
    </source>
</evidence>
<protein>
    <submittedName>
        <fullName evidence="1">Uncharacterized protein</fullName>
    </submittedName>
</protein>
<accession>A0A0G0LPE5</accession>
<gene>
    <name evidence="1" type="ORF">UT16_C0001G0013</name>
</gene>
<name>A0A0G0LPE5_9BACT</name>
<dbReference type="Proteomes" id="UP000034706">
    <property type="component" value="Unassembled WGS sequence"/>
</dbReference>
<evidence type="ECO:0000313" key="1">
    <source>
        <dbReference type="EMBL" id="KKQ92947.1"/>
    </source>
</evidence>
<dbReference type="AlphaFoldDB" id="A0A0G0LPE5"/>
<dbReference type="EMBL" id="LBVT01000001">
    <property type="protein sequence ID" value="KKQ92947.1"/>
    <property type="molecule type" value="Genomic_DNA"/>
</dbReference>
<organism evidence="1 2">
    <name type="scientific">Candidatus Azambacteria bacterium GW2011_GWA2_39_10</name>
    <dbReference type="NCBI Taxonomy" id="1618611"/>
    <lineage>
        <taxon>Bacteria</taxon>
        <taxon>Candidatus Azamiibacteriota</taxon>
    </lineage>
</organism>
<comment type="caution">
    <text evidence="1">The sequence shown here is derived from an EMBL/GenBank/DDBJ whole genome shotgun (WGS) entry which is preliminary data.</text>
</comment>
<sequence>MLKWFVIMVENLKEKIQELLNRSRFTADRL</sequence>